<accession>A0A0R1U6J3</accession>
<dbReference type="InterPro" id="IPR025332">
    <property type="entry name" value="DUF4238"/>
</dbReference>
<evidence type="ECO:0000313" key="2">
    <source>
        <dbReference type="Proteomes" id="UP000050816"/>
    </source>
</evidence>
<dbReference type="Pfam" id="PF14022">
    <property type="entry name" value="DUF4238"/>
    <property type="match status" value="1"/>
</dbReference>
<dbReference type="RefSeq" id="WP_056955229.1">
    <property type="nucleotide sequence ID" value="NZ_AZFK01000063.1"/>
</dbReference>
<gene>
    <name evidence="1" type="ORF">FC43_GL000052</name>
</gene>
<proteinExistence type="predicted"/>
<organism evidence="1 2">
    <name type="scientific">Limosilactobacillus ingluviei DSM 15946</name>
    <dbReference type="NCBI Taxonomy" id="1423760"/>
    <lineage>
        <taxon>Bacteria</taxon>
        <taxon>Bacillati</taxon>
        <taxon>Bacillota</taxon>
        <taxon>Bacilli</taxon>
        <taxon>Lactobacillales</taxon>
        <taxon>Lactobacillaceae</taxon>
        <taxon>Limosilactobacillus</taxon>
    </lineage>
</organism>
<evidence type="ECO:0008006" key="3">
    <source>
        <dbReference type="Google" id="ProtNLM"/>
    </source>
</evidence>
<comment type="caution">
    <text evidence="1">The sequence shown here is derived from an EMBL/GenBank/DDBJ whole genome shotgun (WGS) entry which is preliminary data.</text>
</comment>
<name>A0A0R1U6J3_9LACO</name>
<dbReference type="PATRIC" id="fig|1423760.3.peg.57"/>
<evidence type="ECO:0000313" key="1">
    <source>
        <dbReference type="EMBL" id="KRL88845.1"/>
    </source>
</evidence>
<dbReference type="Proteomes" id="UP000050816">
    <property type="component" value="Unassembled WGS sequence"/>
</dbReference>
<sequence length="273" mass="32873">MGSKPKNQHYVPRVYFKPWRNENKKIWIANKNCKNKIDERKEEKILSSRNLYTINFDQKLVIKNCEEIKKEFVRQISNLMDSRNVYAKYHDRKIKTLNQIESDLNTVEQWDFFKKDSNLEANRSKIIEDIKKLTSFYLEGKFSDCFENHWSKKRNEFIKFCETRHDEIINGNLVKRSQVESVIKFALSMWMRNNKSILKEKVRAKALEYLEVDGLAEVINTEKEADDFAKQYWLRELYNMLTNEKGCYHYFLELFDIYDLQITLFIAGKIVLL</sequence>
<dbReference type="EMBL" id="AZFK01000063">
    <property type="protein sequence ID" value="KRL88845.1"/>
    <property type="molecule type" value="Genomic_DNA"/>
</dbReference>
<reference evidence="1 2" key="1">
    <citation type="journal article" date="2015" name="Genome Announc.">
        <title>Expanding the biotechnology potential of lactobacilli through comparative genomics of 213 strains and associated genera.</title>
        <authorList>
            <person name="Sun Z."/>
            <person name="Harris H.M."/>
            <person name="McCann A."/>
            <person name="Guo C."/>
            <person name="Argimon S."/>
            <person name="Zhang W."/>
            <person name="Yang X."/>
            <person name="Jeffery I.B."/>
            <person name="Cooney J.C."/>
            <person name="Kagawa T.F."/>
            <person name="Liu W."/>
            <person name="Song Y."/>
            <person name="Salvetti E."/>
            <person name="Wrobel A."/>
            <person name="Rasinkangas P."/>
            <person name="Parkhill J."/>
            <person name="Rea M.C."/>
            <person name="O'Sullivan O."/>
            <person name="Ritari J."/>
            <person name="Douillard F.P."/>
            <person name="Paul Ross R."/>
            <person name="Yang R."/>
            <person name="Briner A.E."/>
            <person name="Felis G.E."/>
            <person name="de Vos W.M."/>
            <person name="Barrangou R."/>
            <person name="Klaenhammer T.R."/>
            <person name="Caufield P.W."/>
            <person name="Cui Y."/>
            <person name="Zhang H."/>
            <person name="O'Toole P.W."/>
        </authorList>
    </citation>
    <scope>NUCLEOTIDE SEQUENCE [LARGE SCALE GENOMIC DNA]</scope>
    <source>
        <strain evidence="1 2">DSM 15946</strain>
    </source>
</reference>
<protein>
    <recommendedName>
        <fullName evidence="3">DUF4238 domain-containing protein</fullName>
    </recommendedName>
</protein>
<dbReference type="AlphaFoldDB" id="A0A0R1U6J3"/>